<feature type="region of interest" description="Disordered" evidence="2">
    <location>
        <begin position="546"/>
        <end position="577"/>
    </location>
</feature>
<dbReference type="Proteomes" id="UP001152759">
    <property type="component" value="Chromosome 1"/>
</dbReference>
<dbReference type="GO" id="GO:0031410">
    <property type="term" value="C:cytoplasmic vesicle"/>
    <property type="evidence" value="ECO:0007669"/>
    <property type="project" value="TreeGrafter"/>
</dbReference>
<dbReference type="GO" id="GO:0031267">
    <property type="term" value="F:small GTPase binding"/>
    <property type="evidence" value="ECO:0007669"/>
    <property type="project" value="TreeGrafter"/>
</dbReference>
<reference evidence="5" key="1">
    <citation type="submission" date="2021-12" db="EMBL/GenBank/DDBJ databases">
        <authorList>
            <person name="King R."/>
        </authorList>
    </citation>
    <scope>NUCLEOTIDE SEQUENCE</scope>
</reference>
<protein>
    <recommendedName>
        <fullName evidence="7">CCZ1/INTU/HSP4 first Longin domain-containing protein</fullName>
    </recommendedName>
</protein>
<dbReference type="InterPro" id="IPR043987">
    <property type="entry name" value="CCZ1/INTU/HSP4_longin_1"/>
</dbReference>
<dbReference type="AlphaFoldDB" id="A0A9P0FZG3"/>
<evidence type="ECO:0000259" key="3">
    <source>
        <dbReference type="Pfam" id="PF19031"/>
    </source>
</evidence>
<dbReference type="InterPro" id="IPR026091">
    <property type="entry name" value="HPS4"/>
</dbReference>
<evidence type="ECO:0000256" key="1">
    <source>
        <dbReference type="SAM" id="Coils"/>
    </source>
</evidence>
<feature type="region of interest" description="Disordered" evidence="2">
    <location>
        <begin position="448"/>
        <end position="469"/>
    </location>
</feature>
<feature type="compositionally biased region" description="Basic and acidic residues" evidence="2">
    <location>
        <begin position="554"/>
        <end position="564"/>
    </location>
</feature>
<dbReference type="GO" id="GO:0005085">
    <property type="term" value="F:guanyl-nucleotide exchange factor activity"/>
    <property type="evidence" value="ECO:0007669"/>
    <property type="project" value="TreeGrafter"/>
</dbReference>
<dbReference type="EMBL" id="OU963862">
    <property type="protein sequence ID" value="CAH0752855.1"/>
    <property type="molecule type" value="Genomic_DNA"/>
</dbReference>
<evidence type="ECO:0000256" key="2">
    <source>
        <dbReference type="SAM" id="MobiDB-lite"/>
    </source>
</evidence>
<evidence type="ECO:0008006" key="7">
    <source>
        <dbReference type="Google" id="ProtNLM"/>
    </source>
</evidence>
<organism evidence="5 6">
    <name type="scientific">Bemisia tabaci</name>
    <name type="common">Sweetpotato whitefly</name>
    <name type="synonym">Aleurodes tabaci</name>
    <dbReference type="NCBI Taxonomy" id="7038"/>
    <lineage>
        <taxon>Eukaryota</taxon>
        <taxon>Metazoa</taxon>
        <taxon>Ecdysozoa</taxon>
        <taxon>Arthropoda</taxon>
        <taxon>Hexapoda</taxon>
        <taxon>Insecta</taxon>
        <taxon>Pterygota</taxon>
        <taxon>Neoptera</taxon>
        <taxon>Paraneoptera</taxon>
        <taxon>Hemiptera</taxon>
        <taxon>Sternorrhyncha</taxon>
        <taxon>Aleyrodoidea</taxon>
        <taxon>Aleyrodidae</taxon>
        <taxon>Aleyrodinae</taxon>
        <taxon>Bemisia</taxon>
    </lineage>
</organism>
<feature type="domain" description="CCZ1/INTU/HPS4 third Longin" evidence="4">
    <location>
        <begin position="647"/>
        <end position="740"/>
    </location>
</feature>
<dbReference type="KEGG" id="btab:109039970"/>
<dbReference type="GO" id="GO:0005765">
    <property type="term" value="C:lysosomal membrane"/>
    <property type="evidence" value="ECO:0007669"/>
    <property type="project" value="TreeGrafter"/>
</dbReference>
<dbReference type="Pfam" id="PF19033">
    <property type="entry name" value="Intu_longin_3"/>
    <property type="match status" value="1"/>
</dbReference>
<gene>
    <name evidence="5" type="ORF">BEMITA_LOCUS394</name>
</gene>
<proteinExistence type="predicted"/>
<evidence type="ECO:0000313" key="5">
    <source>
        <dbReference type="EMBL" id="CAH0752855.1"/>
    </source>
</evidence>
<feature type="coiled-coil region" evidence="1">
    <location>
        <begin position="242"/>
        <end position="269"/>
    </location>
</feature>
<name>A0A9P0FZG3_BEMTA</name>
<keyword evidence="6" id="KW-1185">Reference proteome</keyword>
<dbReference type="PANTHER" id="PTHR14407:SF9">
    <property type="entry name" value="BLOC-3 COMPLEX MEMBER HPS4"/>
    <property type="match status" value="1"/>
</dbReference>
<keyword evidence="1" id="KW-0175">Coiled coil</keyword>
<dbReference type="GO" id="GO:0031085">
    <property type="term" value="C:BLOC-3 complex"/>
    <property type="evidence" value="ECO:0007669"/>
    <property type="project" value="TreeGrafter"/>
</dbReference>
<feature type="domain" description="CCZ1/INTU/HSP4 first Longin" evidence="3">
    <location>
        <begin position="6"/>
        <end position="110"/>
    </location>
</feature>
<dbReference type="PANTHER" id="PTHR14407">
    <property type="entry name" value="HERMANSKY-PUDLAK SYNDROME 4 PROTEIN LIGHT-EAR PROTEIN-RELATED"/>
    <property type="match status" value="1"/>
</dbReference>
<sequence length="750" mass="84426">MAKELLISFIYDSQLCQKEEDDPQAAVVYFHPSWTSDDQKLALCGQLMGVTQFMALNFQKPTIVSFASGKFAVRYFKRYILFVGSDQNLSDTILQTRAETLYQLIRFYHRDICTVNDVVSKQPGDSLSEKLAHMFQIYLPVLQYATNVFGNIPTFKLPKSANSIFLEAMQILRNFQENSGVIGGLILYQNRVICSQLSPNLTKLLVLTDPYRIKLPAENVAIKFNLPVGMQLLTVYANKNELSELTNETQSLLKTINELESQREEMKSQISNGKPTLTKESTIGLKRDISRNFTLLEEDEEETVHPGLSINTSIPDLVKDVRHHSLTQSSVFNNTAAANTVAEFSDSKLRSLSAESIPASLSIPVRYYSLGFPPLDFNSKEKSKSKKTQNLLYNSICDPVFPYFKSNGLPASSSIHDDRLTQHYSTLFQKSTLDSKVSRFTKKDSIKGKAIAKSEEPKRDKPKRPMNLNLHSLADTSDAKFDNENKMGNRISAMPIPLTPLMAKLNALKQTQVTEKSDLNDLSAGDSPVVNSQLSIEEMLKQLSQRDKFKKGKKEPQKQSERTHHVNSTTAVDSKSCRTEDENLEELGLFVYGFQNTTLLLLLKSETSCDSVQVNSLFDRSVDSLHKLESHLVHSLSTISQGDSVSNSYSFMALDPDWGTFYRGGTWVGESFELLSSIYNDLREHPDFSEIVLRSNDSTVYGSQLGHNQIFYQQRSQAQIGGLPAPSDLMGTIHLKAKRRLERDHGFVLF</sequence>
<evidence type="ECO:0000259" key="4">
    <source>
        <dbReference type="Pfam" id="PF19033"/>
    </source>
</evidence>
<dbReference type="InterPro" id="IPR043989">
    <property type="entry name" value="CCZ1/INTU/HSP4_longin_3"/>
</dbReference>
<dbReference type="GO" id="GO:0016192">
    <property type="term" value="P:vesicle-mediated transport"/>
    <property type="evidence" value="ECO:0007669"/>
    <property type="project" value="InterPro"/>
</dbReference>
<dbReference type="Pfam" id="PF19031">
    <property type="entry name" value="Intu_longin_1"/>
    <property type="match status" value="1"/>
</dbReference>
<feature type="compositionally biased region" description="Basic and acidic residues" evidence="2">
    <location>
        <begin position="448"/>
        <end position="459"/>
    </location>
</feature>
<accession>A0A9P0FZG3</accession>
<dbReference type="GO" id="GO:0006605">
    <property type="term" value="P:protein targeting"/>
    <property type="evidence" value="ECO:0007669"/>
    <property type="project" value="TreeGrafter"/>
</dbReference>
<evidence type="ECO:0000313" key="6">
    <source>
        <dbReference type="Proteomes" id="UP001152759"/>
    </source>
</evidence>